<name>A0A673XS60_SALTR</name>
<dbReference type="PANTHER" id="PTHR36878:SF1">
    <property type="entry name" value="SMALL INTEGRAL MEMBRANE PROTEIN 30"/>
    <property type="match status" value="1"/>
</dbReference>
<organism evidence="2 3">
    <name type="scientific">Salmo trutta</name>
    <name type="common">Brown trout</name>
    <dbReference type="NCBI Taxonomy" id="8032"/>
    <lineage>
        <taxon>Eukaryota</taxon>
        <taxon>Metazoa</taxon>
        <taxon>Chordata</taxon>
        <taxon>Craniata</taxon>
        <taxon>Vertebrata</taxon>
        <taxon>Euteleostomi</taxon>
        <taxon>Actinopterygii</taxon>
        <taxon>Neopterygii</taxon>
        <taxon>Teleostei</taxon>
        <taxon>Protacanthopterygii</taxon>
        <taxon>Salmoniformes</taxon>
        <taxon>Salmonidae</taxon>
        <taxon>Salmoninae</taxon>
        <taxon>Salmo</taxon>
    </lineage>
</organism>
<evidence type="ECO:0000313" key="2">
    <source>
        <dbReference type="Ensembl" id="ENSSTUP00000023672.1"/>
    </source>
</evidence>
<sequence length="93" mass="9916">MPELPKVLAMLLMMFISLIPSAEAFDGGDAVALLLGVTISVVGVCAECDDCLSFHEILTLPCQVNCHLSTGELPLLKCVLSEVLSPFLKLTLL</sequence>
<reference evidence="2" key="1">
    <citation type="submission" date="2025-08" db="UniProtKB">
        <authorList>
            <consortium name="Ensembl"/>
        </authorList>
    </citation>
    <scope>IDENTIFICATION</scope>
</reference>
<dbReference type="InParanoid" id="A0A673XS60"/>
<feature type="signal peptide" evidence="1">
    <location>
        <begin position="1"/>
        <end position="24"/>
    </location>
</feature>
<protein>
    <submittedName>
        <fullName evidence="2">Uncharacterized protein</fullName>
    </submittedName>
</protein>
<dbReference type="OMA" id="CQVNCHL"/>
<dbReference type="Pfam" id="PF15873">
    <property type="entry name" value="DUF4730"/>
    <property type="match status" value="1"/>
</dbReference>
<feature type="chain" id="PRO_5025545018" evidence="1">
    <location>
        <begin position="25"/>
        <end position="93"/>
    </location>
</feature>
<proteinExistence type="predicted"/>
<reference evidence="2" key="2">
    <citation type="submission" date="2025-09" db="UniProtKB">
        <authorList>
            <consortium name="Ensembl"/>
        </authorList>
    </citation>
    <scope>IDENTIFICATION</scope>
</reference>
<dbReference type="Ensembl" id="ENSSTUT00000024831.1">
    <property type="protein sequence ID" value="ENSSTUP00000023672.1"/>
    <property type="gene ID" value="ENSSTUG00000010345.1"/>
</dbReference>
<dbReference type="GeneTree" id="ENSGT00990000209739"/>
<evidence type="ECO:0000313" key="3">
    <source>
        <dbReference type="Proteomes" id="UP000472277"/>
    </source>
</evidence>
<evidence type="ECO:0000256" key="1">
    <source>
        <dbReference type="SAM" id="SignalP"/>
    </source>
</evidence>
<accession>A0A673XS60</accession>
<dbReference type="AlphaFoldDB" id="A0A673XS60"/>
<keyword evidence="3" id="KW-1185">Reference proteome</keyword>
<keyword evidence="1" id="KW-0732">Signal</keyword>
<dbReference type="Proteomes" id="UP000472277">
    <property type="component" value="Chromosome 8"/>
</dbReference>
<dbReference type="InterPro" id="IPR031742">
    <property type="entry name" value="DUF4730"/>
</dbReference>
<dbReference type="PANTHER" id="PTHR36878">
    <property type="entry name" value="SMALL INTEGRAL MEMBRANE PROTEIN 30"/>
    <property type="match status" value="1"/>
</dbReference>